<dbReference type="PATRIC" id="fig|1526658.3.peg.4166"/>
<dbReference type="RefSeq" id="WP_054211458.1">
    <property type="nucleotide sequence ID" value="NZ_LGSZ01000068.1"/>
</dbReference>
<name>A0A0N1F0L5_9HYPH</name>
<dbReference type="AlphaFoldDB" id="A0A0N1F0L5"/>
<comment type="caution">
    <text evidence="2">The sequence shown here is derived from an EMBL/GenBank/DDBJ whole genome shotgun (WGS) entry which is preliminary data.</text>
</comment>
<accession>A0A0N1F0L5</accession>
<evidence type="ECO:0000256" key="1">
    <source>
        <dbReference type="SAM" id="SignalP"/>
    </source>
</evidence>
<dbReference type="Proteomes" id="UP000037822">
    <property type="component" value="Unassembled WGS sequence"/>
</dbReference>
<evidence type="ECO:0008006" key="4">
    <source>
        <dbReference type="Google" id="ProtNLM"/>
    </source>
</evidence>
<feature type="chain" id="PRO_5005870788" description="Periplasmic heavy metal sensor" evidence="1">
    <location>
        <begin position="21"/>
        <end position="188"/>
    </location>
</feature>
<gene>
    <name evidence="2" type="ORF">AE618_23320</name>
</gene>
<dbReference type="EMBL" id="LGSZ01000068">
    <property type="protein sequence ID" value="KPH76438.1"/>
    <property type="molecule type" value="Genomic_DNA"/>
</dbReference>
<evidence type="ECO:0000313" key="2">
    <source>
        <dbReference type="EMBL" id="KPH76438.1"/>
    </source>
</evidence>
<dbReference type="Gene3D" id="1.20.120.1490">
    <property type="match status" value="1"/>
</dbReference>
<sequence length="188" mass="20018">MAHIAYTAALVLISASVAPAWPAKAQMPSPYAGEQGREIKALSAKDIDELTQGRGMGLAKAAELNRYPGPMHGLELAEPLKLSDEQRQALKAIMTRMSAEAKAVGQDLLGLERELDAGFVARTIDAQRLRTLTERIGVTQGALRAVHLAAHIETAAVLSKVQIAQYDLLRGYAGTPAGPGNHGSHNKH</sequence>
<keyword evidence="3" id="KW-1185">Reference proteome</keyword>
<organism evidence="2 3">
    <name type="scientific">Bosea vaviloviae</name>
    <dbReference type="NCBI Taxonomy" id="1526658"/>
    <lineage>
        <taxon>Bacteria</taxon>
        <taxon>Pseudomonadati</taxon>
        <taxon>Pseudomonadota</taxon>
        <taxon>Alphaproteobacteria</taxon>
        <taxon>Hyphomicrobiales</taxon>
        <taxon>Boseaceae</taxon>
        <taxon>Bosea</taxon>
    </lineage>
</organism>
<dbReference type="InterPro" id="IPR025961">
    <property type="entry name" value="Metal_resist"/>
</dbReference>
<feature type="signal peptide" evidence="1">
    <location>
        <begin position="1"/>
        <end position="20"/>
    </location>
</feature>
<dbReference type="OrthoDB" id="7353511at2"/>
<keyword evidence="1" id="KW-0732">Signal</keyword>
<protein>
    <recommendedName>
        <fullName evidence="4">Periplasmic heavy metal sensor</fullName>
    </recommendedName>
</protein>
<dbReference type="Pfam" id="PF13801">
    <property type="entry name" value="Metal_resist"/>
    <property type="match status" value="1"/>
</dbReference>
<proteinExistence type="predicted"/>
<evidence type="ECO:0000313" key="3">
    <source>
        <dbReference type="Proteomes" id="UP000037822"/>
    </source>
</evidence>
<reference evidence="2 3" key="1">
    <citation type="submission" date="2015-07" db="EMBL/GenBank/DDBJ databases">
        <title>Whole genome sequencing of Bosea vaviloviae isolated from cave pool.</title>
        <authorList>
            <person name="Tan N.E.H."/>
            <person name="Lee Y.P."/>
            <person name="Gan H.M."/>
            <person name="Barton H."/>
            <person name="Savka M.A."/>
        </authorList>
    </citation>
    <scope>NUCLEOTIDE SEQUENCE [LARGE SCALE GENOMIC DNA]</scope>
    <source>
        <strain evidence="2 3">SD260</strain>
    </source>
</reference>